<comment type="caution">
    <text evidence="1">The sequence shown here is derived from an EMBL/GenBank/DDBJ whole genome shotgun (WGS) entry which is preliminary data.</text>
</comment>
<evidence type="ECO:0000313" key="1">
    <source>
        <dbReference type="EMBL" id="KAA2380053.1"/>
    </source>
</evidence>
<name>A0A5B3H2E2_9BACT</name>
<dbReference type="InterPro" id="IPR032329">
    <property type="entry name" value="DUF4855"/>
</dbReference>
<dbReference type="Pfam" id="PF16147">
    <property type="entry name" value="DUF4855"/>
    <property type="match status" value="1"/>
</dbReference>
<dbReference type="Proteomes" id="UP000322940">
    <property type="component" value="Unassembled WGS sequence"/>
</dbReference>
<organism evidence="1 2">
    <name type="scientific">Alistipes onderdonkii</name>
    <dbReference type="NCBI Taxonomy" id="328813"/>
    <lineage>
        <taxon>Bacteria</taxon>
        <taxon>Pseudomonadati</taxon>
        <taxon>Bacteroidota</taxon>
        <taxon>Bacteroidia</taxon>
        <taxon>Bacteroidales</taxon>
        <taxon>Rikenellaceae</taxon>
        <taxon>Alistipes</taxon>
    </lineage>
</organism>
<evidence type="ECO:0000313" key="2">
    <source>
        <dbReference type="Proteomes" id="UP000322940"/>
    </source>
</evidence>
<dbReference type="AlphaFoldDB" id="A0A5B3H2E2"/>
<protein>
    <submittedName>
        <fullName evidence="1">DUF4855 domain-containing protein</fullName>
    </submittedName>
</protein>
<sequence length="387" mass="45055">MVFTLPTGTAGPKDKLYPWEKKHKSPATTTDAVLCYGASHHRNPFLWDKGRFAPYVTYVDPDGKEQWLFDGFIFLESQDVDRPDSGAYSFMTGVLRDTGVSAGKEQWQELIDYYFTKGNCVDALEQAVKEATARLGKAPCKRRVIMMIPDPIIHRHYIDTTTTTTYWGELGGRRLDFNSNEDRVAACRWYIDQVRARFAQGDYKYIDLAGFYWIREIAAQPHDTEYSYHLTRSDILLPEIADYLHRLNYTFSWIPFYDARGHDDWRKFGFDQVYMQPNHYWKPGNDLDSACMKINRAGTSIEFEFEASILSADPHSDIYRARMRKYMEYAKKHGIYGTRPLAYYQGSNALYDLSVSTDKTDREFFHEFCRFVVNNPVRTQHTGKGNK</sequence>
<dbReference type="EMBL" id="VVXH01000003">
    <property type="protein sequence ID" value="KAA2380053.1"/>
    <property type="molecule type" value="Genomic_DNA"/>
</dbReference>
<gene>
    <name evidence="1" type="ORF">F2Y10_04340</name>
</gene>
<accession>A0A5B3H2E2</accession>
<reference evidence="1 2" key="1">
    <citation type="journal article" date="2019" name="Nat. Med.">
        <title>A library of human gut bacterial isolates paired with longitudinal multiomics data enables mechanistic microbiome research.</title>
        <authorList>
            <person name="Poyet M."/>
            <person name="Groussin M."/>
            <person name="Gibbons S.M."/>
            <person name="Avila-Pacheco J."/>
            <person name="Jiang X."/>
            <person name="Kearney S.M."/>
            <person name="Perrotta A.R."/>
            <person name="Berdy B."/>
            <person name="Zhao S."/>
            <person name="Lieberman T.D."/>
            <person name="Swanson P.K."/>
            <person name="Smith M."/>
            <person name="Roesemann S."/>
            <person name="Alexander J.E."/>
            <person name="Rich S.A."/>
            <person name="Livny J."/>
            <person name="Vlamakis H."/>
            <person name="Clish C."/>
            <person name="Bullock K."/>
            <person name="Deik A."/>
            <person name="Scott J."/>
            <person name="Pierce K.A."/>
            <person name="Xavier R.J."/>
            <person name="Alm E.J."/>
        </authorList>
    </citation>
    <scope>NUCLEOTIDE SEQUENCE [LARGE SCALE GENOMIC DNA]</scope>
    <source>
        <strain evidence="1 2">BIOML-A266</strain>
    </source>
</reference>
<proteinExistence type="predicted"/>